<evidence type="ECO:0000313" key="2">
    <source>
        <dbReference type="Proteomes" id="UP000837857"/>
    </source>
</evidence>
<protein>
    <submittedName>
        <fullName evidence="1">Uncharacterized protein</fullName>
    </submittedName>
</protein>
<feature type="non-terminal residue" evidence="1">
    <location>
        <position position="180"/>
    </location>
</feature>
<dbReference type="Proteomes" id="UP000837857">
    <property type="component" value="Chromosome 7"/>
</dbReference>
<evidence type="ECO:0000313" key="1">
    <source>
        <dbReference type="EMBL" id="CAH2073913.1"/>
    </source>
</evidence>
<organism evidence="1 2">
    <name type="scientific">Iphiclides podalirius</name>
    <name type="common">scarce swallowtail</name>
    <dbReference type="NCBI Taxonomy" id="110791"/>
    <lineage>
        <taxon>Eukaryota</taxon>
        <taxon>Metazoa</taxon>
        <taxon>Ecdysozoa</taxon>
        <taxon>Arthropoda</taxon>
        <taxon>Hexapoda</taxon>
        <taxon>Insecta</taxon>
        <taxon>Pterygota</taxon>
        <taxon>Neoptera</taxon>
        <taxon>Endopterygota</taxon>
        <taxon>Lepidoptera</taxon>
        <taxon>Glossata</taxon>
        <taxon>Ditrysia</taxon>
        <taxon>Papilionoidea</taxon>
        <taxon>Papilionidae</taxon>
        <taxon>Papilioninae</taxon>
        <taxon>Iphiclides</taxon>
    </lineage>
</organism>
<accession>A0ABN8J5J5</accession>
<keyword evidence="2" id="KW-1185">Reference proteome</keyword>
<reference evidence="1" key="1">
    <citation type="submission" date="2022-03" db="EMBL/GenBank/DDBJ databases">
        <authorList>
            <person name="Martin H S."/>
        </authorList>
    </citation>
    <scope>NUCLEOTIDE SEQUENCE</scope>
</reference>
<dbReference type="EMBL" id="OW152819">
    <property type="protein sequence ID" value="CAH2073913.1"/>
    <property type="molecule type" value="Genomic_DNA"/>
</dbReference>
<sequence length="180" mass="19325">MLLEDANYCCTPLGKAAAAAAFRQQTAGVSRHVLPKATRLVSRSLPLQYTRHPRFSVTTNRNNPLGFLATHHHISTRSLSHGELANIVCGVSGGVETKAAECMTGECRARGAGCGAARRGPPLLCTRRAPVHLGFRPALPRGSASVPPRQARVPATWPDPGDELRHLAPHAYLYPIDKTP</sequence>
<proteinExistence type="predicted"/>
<gene>
    <name evidence="1" type="ORF">IPOD504_LOCUS15848</name>
</gene>
<name>A0ABN8J5J5_9NEOP</name>